<feature type="domain" description="Sec16 Sec23-binding" evidence="12">
    <location>
        <begin position="1110"/>
        <end position="1413"/>
    </location>
</feature>
<keyword evidence="7 10" id="KW-0072">Autophagy</keyword>
<sequence length="1919" mass="203954">MPDNVDGADVPTEVPADAPHSTSSVQDLPAQPSKPTTQEPSLRADAVASSDEDSSSSEDSEDDVDDDAVVASDQLPAQQPTQELPTEQPAENTEAAASKPKGPKSLHASSMSFARTVSHDVSYDDDNDGDDDSDEDGDWSVSRTDTDPFKFMPPSDRTNSFPVVPPVTSSPDLHEQPLPSNQASDLLEETERDVDAEEEEYQRGSAPEASNDLNAPHRQHARSISIGGDLQGLDGQASEARYEEGIPLISQTEPEQASEATEKATPAVASSFDDDTGTGDDFFGQIHTSNADIALNGLPAPGLERKSTMQVLDSANPGSFSRQSTLEETQEEDSGSSPEPKAEAGQPKDLAAKWEAAFEEDDDEDDFLLEDSTTEGKEVDPAAFFGSDDEGFLEDEEPALAPATAPIQASESNPYSPQKPPTQRAATYTPATKASALGTPGGIYNAPVPTLAPYGSASQYNTAPPPRPELPRTQSFADKSKGGYSSPYDLPTDLVTPVPKPRKRASMQTLPKVNAPPPQGPGMPRSSSMFMPGPPSASLSPPSSSHGSQGPPMHQGPPVHQKPPTPGVQHKENFFEELPMATRPRPSSRTSLRGPSPVRQPPPMAHGAPIAAPPMHSAMNQMPPPPLPSHSLAPSHPPAAQSTGIAGLVAPERASPYATLSTPVNHMPPPSTNVSRYSPAPGATGSHTAPPAANSRYSPAPSATKPHSSYGPVAASAVPPPILAHQPRTSSPLTHCETNRGFNGEMTLAERRRNSSHEPRLTRVSSLPPTREVDEEDEQTTPNRSWSATHAPTSHTESRYSPGNSPKASRRTPPPPSYAGQLTLSPPKHSGPSYVPYAPHAPPTTHSGFVPPPRAQTQSPSAAFGHKQAAQSSDSTRRPSSAHSATPPAMTRPTIIPYAPVTRVRGQSITMNMVAPTDGREKDPLQRWKGVPVFSWGVGGTMVTSFPNGVPRYGMMNQAVPTIIRTPGEVKVRNVKDIEPLQDRLAKFPGPLKGKSKKKETVAWLTAGIDVLEKDLPEVSFHSQLSLEAKRAVERLLLWRILRIFIEFDGILEGTPEVEKAVRDVLSPGTITPTADDDAMFPGVGGLGLGPNPITAMHADGADISTMDQIRHHLLRGDGEKAVWALVDKRLWGHAMLISHTVSGDLYKQVAQEFVRKEVNYPGHNNESMAALYKILSGNFDDCVDELVPVHARAGLQLMSTQSGPGPAKDTLDGLDKWRETLSLVLSNRSLDDIRGLNALGNLLSSYGRAEAAHICFLFGRNASVFGGLDDPNASFVLLGSDHHQQSDQFAKETEALQLSEVYEYGLSLAGGVAAAAGAPHLAAYKLQHAMTLAEYGHRDKALQYCDAIATAMSSQTKRSPYYHFILETAVDDFMTRLKQAPKEENNSWISKPSMNKVSDSMWNRFNKFVAGDENEKNGPGAGGEGESGPFGRIATTPTMSRSPSVSNFEVYGGQSPGYPMGAGQPGVTGAASKYAPGAVAATPSANPYEPASQYTPGPRSSMERSSNEYPRNSYEPSYLTPSSAPPSSYIPAASSASESHLPQTVVGFPGLAPPAQITQAASPSEGYQPFGIPTSASMPALGGEDKGTEPSHQGYQPLGYGYEPHVMTPSPLTSETNANEGGSGGYDAPSFQSYGYEPPSYEPDTQPDAEGGEDSPKPKKKSFMDDDDDDIPALKNKDQSKSEKDRENEEMFRKAAEEDGKFVPGAQKSSLANWSKAKRAAAQQTAKKGWGFTGWFGGSKKAEAPPAAGDQSPGKPIRAKLGEASSFVYDPDLKRWVNKKSGAENTVAKTATPPPPRAIPRSVSGTPPPPSGTPPPPMAISSSAPSTAFPLHMRSATPELTRAPSMDNLGLAAPPPLMARSVSTGSFGAPGSAPPSRPTTSMSNASSIDDLLSAAAPRKPGEKKKPRKSGRYIDVMAK</sequence>
<keyword evidence="5 10" id="KW-0931">ER-Golgi transport</keyword>
<feature type="compositionally biased region" description="Low complexity" evidence="11">
    <location>
        <begin position="69"/>
        <end position="90"/>
    </location>
</feature>
<feature type="domain" description="Sec16 central conserved" evidence="13">
    <location>
        <begin position="931"/>
        <end position="1050"/>
    </location>
</feature>
<comment type="function">
    <text evidence="9 10">Involved in the initiation of assembly of the COPII coat required for the formation of transport vesicles from the endoplasmic reticulum (ER) and the selection of cargo molecules. Also involved in autophagy.</text>
</comment>
<feature type="compositionally biased region" description="Low complexity" evidence="11">
    <location>
        <begin position="583"/>
        <end position="597"/>
    </location>
</feature>
<evidence type="ECO:0000313" key="15">
    <source>
        <dbReference type="EMBL" id="KPM41270.1"/>
    </source>
</evidence>
<feature type="compositionally biased region" description="Polar residues" evidence="11">
    <location>
        <begin position="308"/>
        <end position="327"/>
    </location>
</feature>
<dbReference type="PANTHER" id="PTHR13402">
    <property type="entry name" value="RGPR-RELATED"/>
    <property type="match status" value="1"/>
</dbReference>
<keyword evidence="3 10" id="KW-0813">Transport</keyword>
<feature type="compositionally biased region" description="Low complexity" evidence="11">
    <location>
        <begin position="629"/>
        <end position="640"/>
    </location>
</feature>
<evidence type="ECO:0000256" key="1">
    <source>
        <dbReference type="ARBA" id="ARBA00004397"/>
    </source>
</evidence>
<feature type="compositionally biased region" description="Basic and acidic residues" evidence="11">
    <location>
        <begin position="1676"/>
        <end position="1702"/>
    </location>
</feature>
<dbReference type="Gene3D" id="1.25.40.1030">
    <property type="match status" value="1"/>
</dbReference>
<dbReference type="GO" id="GO:0016192">
    <property type="term" value="P:vesicle-mediated transport"/>
    <property type="evidence" value="ECO:0007669"/>
    <property type="project" value="UniProtKB-KW"/>
</dbReference>
<dbReference type="GO" id="GO:0070971">
    <property type="term" value="C:endoplasmic reticulum exit site"/>
    <property type="evidence" value="ECO:0007669"/>
    <property type="project" value="TreeGrafter"/>
</dbReference>
<dbReference type="InterPro" id="IPR024340">
    <property type="entry name" value="Sec16_CCD"/>
</dbReference>
<comment type="subcellular location">
    <subcellularLocation>
        <location evidence="1">Endoplasmic reticulum membrane</location>
        <topology evidence="1">Peripheral membrane protein</topology>
        <orientation evidence="1">Cytoplasmic side</orientation>
    </subcellularLocation>
</comment>
<comment type="caution">
    <text evidence="15">The sequence shown here is derived from an EMBL/GenBank/DDBJ whole genome shotgun (WGS) entry which is preliminary data.</text>
</comment>
<dbReference type="GO" id="GO:0012507">
    <property type="term" value="C:ER to Golgi transport vesicle membrane"/>
    <property type="evidence" value="ECO:0007669"/>
    <property type="project" value="TreeGrafter"/>
</dbReference>
<evidence type="ECO:0000259" key="12">
    <source>
        <dbReference type="Pfam" id="PF12931"/>
    </source>
</evidence>
<evidence type="ECO:0000256" key="2">
    <source>
        <dbReference type="ARBA" id="ARBA00005927"/>
    </source>
</evidence>
<dbReference type="OrthoDB" id="8918678at2759"/>
<dbReference type="Pfam" id="PF12931">
    <property type="entry name" value="TPR_Sec16"/>
    <property type="match status" value="1"/>
</dbReference>
<feature type="compositionally biased region" description="Polar residues" evidence="11">
    <location>
        <begin position="249"/>
        <end position="259"/>
    </location>
</feature>
<proteinExistence type="inferred from homology"/>
<feature type="compositionally biased region" description="Low complexity" evidence="11">
    <location>
        <begin position="536"/>
        <end position="552"/>
    </location>
</feature>
<feature type="compositionally biased region" description="Acidic residues" evidence="11">
    <location>
        <begin position="357"/>
        <end position="373"/>
    </location>
</feature>
<evidence type="ECO:0000256" key="5">
    <source>
        <dbReference type="ARBA" id="ARBA00022892"/>
    </source>
</evidence>
<dbReference type="GO" id="GO:0006914">
    <property type="term" value="P:autophagy"/>
    <property type="evidence" value="ECO:0007669"/>
    <property type="project" value="UniProtKB-KW"/>
</dbReference>
<feature type="region of interest" description="Disordered" evidence="11">
    <location>
        <begin position="1482"/>
        <end position="1536"/>
    </location>
</feature>
<dbReference type="EMBL" id="LKCW01000068">
    <property type="protein sequence ID" value="KPM41270.1"/>
    <property type="molecule type" value="Genomic_DNA"/>
</dbReference>
<feature type="compositionally biased region" description="Low complexity" evidence="11">
    <location>
        <begin position="1522"/>
        <end position="1536"/>
    </location>
</feature>
<feature type="compositionally biased region" description="Basic and acidic residues" evidence="11">
    <location>
        <begin position="748"/>
        <end position="761"/>
    </location>
</feature>
<dbReference type="InterPro" id="IPR024298">
    <property type="entry name" value="Sec16_Sec23-bd"/>
</dbReference>
<keyword evidence="8 10" id="KW-0472">Membrane</keyword>
<evidence type="ECO:0000256" key="4">
    <source>
        <dbReference type="ARBA" id="ARBA00022824"/>
    </source>
</evidence>
<comment type="similarity">
    <text evidence="2 10">Belongs to the SEC16 family.</text>
</comment>
<accession>A0A0P7BEM0</accession>
<dbReference type="FunFam" id="1.25.40.1030:FF:000008">
    <property type="entry name" value="Protein transport protein sec16"/>
    <property type="match status" value="1"/>
</dbReference>
<feature type="region of interest" description="Disordered" evidence="11">
    <location>
        <begin position="1557"/>
        <end position="1759"/>
    </location>
</feature>
<feature type="compositionally biased region" description="Polar residues" evidence="11">
    <location>
        <begin position="1611"/>
        <end position="1621"/>
    </location>
</feature>
<feature type="compositionally biased region" description="Gly residues" evidence="11">
    <location>
        <begin position="1420"/>
        <end position="1429"/>
    </location>
</feature>
<feature type="compositionally biased region" description="Low complexity" evidence="11">
    <location>
        <begin position="1820"/>
        <end position="1829"/>
    </location>
</feature>
<evidence type="ECO:0000256" key="6">
    <source>
        <dbReference type="ARBA" id="ARBA00022927"/>
    </source>
</evidence>
<evidence type="ECO:0000256" key="9">
    <source>
        <dbReference type="ARBA" id="ARBA00024687"/>
    </source>
</evidence>
<feature type="compositionally biased region" description="Pro residues" evidence="11">
    <location>
        <begin position="1807"/>
        <end position="1819"/>
    </location>
</feature>
<reference evidence="15 16" key="1">
    <citation type="submission" date="2015-09" db="EMBL/GenBank/DDBJ databases">
        <title>Draft genome of a European isolate of the apple canker pathogen Neonectria ditissima.</title>
        <authorList>
            <person name="Gomez-Cortecero A."/>
            <person name="Harrison R.J."/>
            <person name="Armitage A.D."/>
        </authorList>
    </citation>
    <scope>NUCLEOTIDE SEQUENCE [LARGE SCALE GENOMIC DNA]</scope>
    <source>
        <strain evidence="15 16">R09/05</strain>
    </source>
</reference>
<dbReference type="GO" id="GO:0070973">
    <property type="term" value="P:protein localization to endoplasmic reticulum exit site"/>
    <property type="evidence" value="ECO:0007669"/>
    <property type="project" value="TreeGrafter"/>
</dbReference>
<feature type="compositionally biased region" description="Polar residues" evidence="11">
    <location>
        <begin position="780"/>
        <end position="807"/>
    </location>
</feature>
<keyword evidence="16" id="KW-1185">Reference proteome</keyword>
<dbReference type="CDD" id="cd09233">
    <property type="entry name" value="ACE1-Sec16-like"/>
    <property type="match status" value="1"/>
</dbReference>
<feature type="region of interest" description="Disordered" evidence="11">
    <location>
        <begin position="1779"/>
        <end position="1919"/>
    </location>
</feature>
<keyword evidence="6 10" id="KW-0653">Protein transport</keyword>
<evidence type="ECO:0000259" key="14">
    <source>
        <dbReference type="Pfam" id="PF12935"/>
    </source>
</evidence>
<evidence type="ECO:0000256" key="3">
    <source>
        <dbReference type="ARBA" id="ARBA00022448"/>
    </source>
</evidence>
<keyword evidence="4 10" id="KW-0256">Endoplasmic reticulum</keyword>
<feature type="compositionally biased region" description="Basic residues" evidence="11">
    <location>
        <begin position="1902"/>
        <end position="1911"/>
    </location>
</feature>
<evidence type="ECO:0000313" key="16">
    <source>
        <dbReference type="Proteomes" id="UP000050424"/>
    </source>
</evidence>
<feature type="compositionally biased region" description="Polar residues" evidence="11">
    <location>
        <begin position="869"/>
        <end position="884"/>
    </location>
</feature>
<name>A0A0P7BEM0_9HYPO</name>
<gene>
    <name evidence="15" type="ORF">AK830_g5294</name>
</gene>
<dbReference type="STRING" id="78410.A0A0P7BEM0"/>
<feature type="region of interest" description="Disordered" evidence="11">
    <location>
        <begin position="1"/>
        <end position="220"/>
    </location>
</feature>
<dbReference type="PANTHER" id="PTHR13402:SF6">
    <property type="entry name" value="SECRETORY 16, ISOFORM I"/>
    <property type="match status" value="1"/>
</dbReference>
<dbReference type="Pfam" id="PF12932">
    <property type="entry name" value="Sec16"/>
    <property type="match status" value="1"/>
</dbReference>
<dbReference type="GO" id="GO:0007030">
    <property type="term" value="P:Golgi organization"/>
    <property type="evidence" value="ECO:0007669"/>
    <property type="project" value="TreeGrafter"/>
</dbReference>
<evidence type="ECO:0000256" key="8">
    <source>
        <dbReference type="ARBA" id="ARBA00023136"/>
    </source>
</evidence>
<dbReference type="Pfam" id="PF12935">
    <property type="entry name" value="Sec16_N"/>
    <property type="match status" value="1"/>
</dbReference>
<evidence type="ECO:0000256" key="10">
    <source>
        <dbReference type="RuleBase" id="RU364101"/>
    </source>
</evidence>
<feature type="compositionally biased region" description="Acidic residues" evidence="11">
    <location>
        <begin position="387"/>
        <end position="398"/>
    </location>
</feature>
<dbReference type="GO" id="GO:0015031">
    <property type="term" value="P:protein transport"/>
    <property type="evidence" value="ECO:0007669"/>
    <property type="project" value="UniProtKB-KW"/>
</dbReference>
<feature type="compositionally biased region" description="Polar residues" evidence="11">
    <location>
        <begin position="407"/>
        <end position="416"/>
    </location>
</feature>
<feature type="compositionally biased region" description="Acidic residues" evidence="11">
    <location>
        <begin position="123"/>
        <end position="138"/>
    </location>
</feature>
<feature type="domain" description="Sec16 N-terminal" evidence="14">
    <location>
        <begin position="237"/>
        <end position="430"/>
    </location>
</feature>
<feature type="compositionally biased region" description="Acidic residues" evidence="11">
    <location>
        <begin position="50"/>
        <end position="68"/>
    </location>
</feature>
<feature type="region of interest" description="Disordered" evidence="11">
    <location>
        <begin position="1411"/>
        <end position="1451"/>
    </location>
</feature>
<dbReference type="Proteomes" id="UP000050424">
    <property type="component" value="Unassembled WGS sequence"/>
</dbReference>
<dbReference type="GO" id="GO:0005789">
    <property type="term" value="C:endoplasmic reticulum membrane"/>
    <property type="evidence" value="ECO:0007669"/>
    <property type="project" value="UniProtKB-SubCell"/>
</dbReference>
<feature type="compositionally biased region" description="Acidic residues" evidence="11">
    <location>
        <begin position="186"/>
        <end position="200"/>
    </location>
</feature>
<feature type="region of interest" description="Disordered" evidence="11">
    <location>
        <begin position="248"/>
        <end position="896"/>
    </location>
</feature>
<evidence type="ECO:0000256" key="11">
    <source>
        <dbReference type="SAM" id="MobiDB-lite"/>
    </source>
</evidence>
<evidence type="ECO:0000259" key="13">
    <source>
        <dbReference type="Pfam" id="PF12932"/>
    </source>
</evidence>
<evidence type="ECO:0000256" key="7">
    <source>
        <dbReference type="ARBA" id="ARBA00023006"/>
    </source>
</evidence>
<feature type="compositionally biased region" description="Polar residues" evidence="11">
    <location>
        <begin position="1436"/>
        <end position="1448"/>
    </location>
</feature>
<organism evidence="15 16">
    <name type="scientific">Neonectria ditissima</name>
    <dbReference type="NCBI Taxonomy" id="78410"/>
    <lineage>
        <taxon>Eukaryota</taxon>
        <taxon>Fungi</taxon>
        <taxon>Dikarya</taxon>
        <taxon>Ascomycota</taxon>
        <taxon>Pezizomycotina</taxon>
        <taxon>Sordariomycetes</taxon>
        <taxon>Hypocreomycetidae</taxon>
        <taxon>Hypocreales</taxon>
        <taxon>Nectriaceae</taxon>
        <taxon>Neonectria</taxon>
    </lineage>
</organism>
<dbReference type="InterPro" id="IPR024468">
    <property type="entry name" value="Sec16_N"/>
</dbReference>
<feature type="compositionally biased region" description="Low complexity" evidence="11">
    <location>
        <begin position="1721"/>
        <end position="1731"/>
    </location>
</feature>
<feature type="compositionally biased region" description="Low complexity" evidence="11">
    <location>
        <begin position="1884"/>
        <end position="1899"/>
    </location>
</feature>
<protein>
    <recommendedName>
        <fullName evidence="10">Protein transport protein sec16</fullName>
    </recommendedName>
</protein>